<evidence type="ECO:0000313" key="2">
    <source>
        <dbReference type="Proteomes" id="UP000182993"/>
    </source>
</evidence>
<proteinExistence type="predicted"/>
<dbReference type="EMBL" id="CP016314">
    <property type="protein sequence ID" value="APD10600.1"/>
    <property type="molecule type" value="Genomic_DNA"/>
</dbReference>
<dbReference type="KEGG" id="tbc:A0O31_02584"/>
<dbReference type="RefSeq" id="WP_071678294.1">
    <property type="nucleotide sequence ID" value="NZ_CP016314.1"/>
</dbReference>
<geneLocation type="plasmid" evidence="2">
    <name>ptb2</name>
</geneLocation>
<dbReference type="Pfam" id="PF13711">
    <property type="entry name" value="DUF4160"/>
    <property type="match status" value="1"/>
</dbReference>
<organism evidence="1 2">
    <name type="scientific">Thermus brockianus</name>
    <dbReference type="NCBI Taxonomy" id="56956"/>
    <lineage>
        <taxon>Bacteria</taxon>
        <taxon>Thermotogati</taxon>
        <taxon>Deinococcota</taxon>
        <taxon>Deinococci</taxon>
        <taxon>Thermales</taxon>
        <taxon>Thermaceae</taxon>
        <taxon>Thermus</taxon>
    </lineage>
</organism>
<dbReference type="Proteomes" id="UP000182993">
    <property type="component" value="Plasmid pTB2"/>
</dbReference>
<keyword evidence="1" id="KW-0614">Plasmid</keyword>
<dbReference type="OrthoDB" id="34507at2"/>
<sequence>MPVISRFLGLVVAMYYQDHDPPHFHVRYGEHHALVAIRDLRILAGSLPPRALGLVVEWASLHREALLENWERARRGEPLRPIPPLE</sequence>
<evidence type="ECO:0000313" key="1">
    <source>
        <dbReference type="EMBL" id="APD10600.1"/>
    </source>
</evidence>
<evidence type="ECO:0008006" key="3">
    <source>
        <dbReference type="Google" id="ProtNLM"/>
    </source>
</evidence>
<gene>
    <name evidence="1" type="ORF">A0O31_02584</name>
</gene>
<name>A0A1J0LWM6_THEBO</name>
<accession>A0A1J0LWM6</accession>
<reference evidence="2" key="1">
    <citation type="submission" date="2016-06" db="EMBL/GenBank/DDBJ databases">
        <title>Whole genome sequencing of Thermus brockianus strain GE-1.</title>
        <authorList>
            <person name="Schaefers C."/>
            <person name="Blank S."/>
            <person name="Wiebusch S."/>
            <person name="Elleuche S."/>
            <person name="Antranikian G."/>
        </authorList>
    </citation>
    <scope>NUCLEOTIDE SEQUENCE [LARGE SCALE GENOMIC DNA]</scope>
    <source>
        <strain evidence="2">GE-1</strain>
        <plasmid evidence="2">ptb2</plasmid>
    </source>
</reference>
<dbReference type="AlphaFoldDB" id="A0A1J0LWM6"/>
<protein>
    <recommendedName>
        <fullName evidence="3">Transcriptional regulator</fullName>
    </recommendedName>
</protein>
<dbReference type="InterPro" id="IPR025427">
    <property type="entry name" value="DUF4160"/>
</dbReference>